<accession>A0A7J7JVB3</accession>
<feature type="compositionally biased region" description="Low complexity" evidence="1">
    <location>
        <begin position="120"/>
        <end position="159"/>
    </location>
</feature>
<sequence>MAGIASSSSSSSEDLSTVLDQPEPVDFLLQKRKCELMYELKNLEHGEKPVTGSDSRGKVNNFFSKRLHLQEIAAPVANTDDVEEHRPQQVTIEVQGLLQSRSVSSLLRSQHFRRSLESAVRSHLSSSSSPIQRTRATSNVSAATSTAAAASTAAPVPSVVTPPPPVTSTAPSPPPVTSTVPRPPPLSSMRVESESTSRFVDYTEYTLSVMLYQIISLSAAIVVQSLNSSELSFEYCIM</sequence>
<feature type="compositionally biased region" description="Pro residues" evidence="1">
    <location>
        <begin position="160"/>
        <end position="186"/>
    </location>
</feature>
<evidence type="ECO:0000313" key="2">
    <source>
        <dbReference type="EMBL" id="KAF6030340.1"/>
    </source>
</evidence>
<protein>
    <submittedName>
        <fullName evidence="2">Uncharacterized protein</fullName>
    </submittedName>
</protein>
<dbReference type="AlphaFoldDB" id="A0A7J7JVB3"/>
<evidence type="ECO:0000313" key="3">
    <source>
        <dbReference type="Proteomes" id="UP000593567"/>
    </source>
</evidence>
<dbReference type="EMBL" id="VXIV02001713">
    <property type="protein sequence ID" value="KAF6030340.1"/>
    <property type="molecule type" value="Genomic_DNA"/>
</dbReference>
<dbReference type="Proteomes" id="UP000593567">
    <property type="component" value="Unassembled WGS sequence"/>
</dbReference>
<organism evidence="2 3">
    <name type="scientific">Bugula neritina</name>
    <name type="common">Brown bryozoan</name>
    <name type="synonym">Sertularia neritina</name>
    <dbReference type="NCBI Taxonomy" id="10212"/>
    <lineage>
        <taxon>Eukaryota</taxon>
        <taxon>Metazoa</taxon>
        <taxon>Spiralia</taxon>
        <taxon>Lophotrochozoa</taxon>
        <taxon>Bryozoa</taxon>
        <taxon>Gymnolaemata</taxon>
        <taxon>Cheilostomatida</taxon>
        <taxon>Flustrina</taxon>
        <taxon>Buguloidea</taxon>
        <taxon>Bugulidae</taxon>
        <taxon>Bugula</taxon>
    </lineage>
</organism>
<comment type="caution">
    <text evidence="2">The sequence shown here is derived from an EMBL/GenBank/DDBJ whole genome shotgun (WGS) entry which is preliminary data.</text>
</comment>
<feature type="region of interest" description="Disordered" evidence="1">
    <location>
        <begin position="120"/>
        <end position="192"/>
    </location>
</feature>
<gene>
    <name evidence="2" type="ORF">EB796_011325</name>
</gene>
<proteinExistence type="predicted"/>
<name>A0A7J7JVB3_BUGNE</name>
<reference evidence="2" key="1">
    <citation type="submission" date="2020-06" db="EMBL/GenBank/DDBJ databases">
        <title>Draft genome of Bugula neritina, a colonial animal packing powerful symbionts and potential medicines.</title>
        <authorList>
            <person name="Rayko M."/>
        </authorList>
    </citation>
    <scope>NUCLEOTIDE SEQUENCE [LARGE SCALE GENOMIC DNA]</scope>
    <source>
        <strain evidence="2">Kwan_BN1</strain>
    </source>
</reference>
<evidence type="ECO:0000256" key="1">
    <source>
        <dbReference type="SAM" id="MobiDB-lite"/>
    </source>
</evidence>
<keyword evidence="3" id="KW-1185">Reference proteome</keyword>